<dbReference type="PROSITE" id="PS50011">
    <property type="entry name" value="PROTEIN_KINASE_DOM"/>
    <property type="match status" value="1"/>
</dbReference>
<dbReference type="InterPro" id="IPR004147">
    <property type="entry name" value="ABC1_dom"/>
</dbReference>
<reference evidence="4 5" key="1">
    <citation type="journal article" date="2021" name="Int. J. Syst. Evol. Microbiol.">
        <title>Reticulibacter mediterranei gen. nov., sp. nov., within the new family Reticulibacteraceae fam. nov., and Ktedonospora formicarum gen. nov., sp. nov., Ktedonobacter robiniae sp. nov., Dictyobacter formicarum sp. nov. and Dictyobacter arantiisoli sp. nov., belonging to the class Ktedonobacteria.</title>
        <authorList>
            <person name="Yabe S."/>
            <person name="Zheng Y."/>
            <person name="Wang C.M."/>
            <person name="Sakai Y."/>
            <person name="Abe K."/>
            <person name="Yokota A."/>
            <person name="Donadio S."/>
            <person name="Cavaletti L."/>
            <person name="Monciardini P."/>
        </authorList>
    </citation>
    <scope>NUCLEOTIDE SEQUENCE [LARGE SCALE GENOMIC DNA]</scope>
    <source>
        <strain evidence="4 5">SOSP1-9</strain>
    </source>
</reference>
<keyword evidence="5" id="KW-1185">Reference proteome</keyword>
<sequence>MLDKAPRIANVTRSLQIVHLLLWLSWAIYRERRRMARLRQSGCVQQPVSEALIRVLIHFRNSAPKLGTLMIKLGQFLSLRVDLLPEQALAILQPLQDGIPPASFEYVVALIEAELGKPVEEVFSVLEPGCIAAASLGQVHKAVLAATGDVVAVKVQRPDIEYLIRMDLRTLKFVIWIINHLFHTHDLLDLNELLAEFERIVYDEIDYLREAINARKFRDMFKDNASIYIPRVYDQYVSRRVLVIEWIDGIKINDYAALDAAGVDRLAVVKCTVCAYFYQFFEAGFFHADPHPGNIFVKAGSTGQEPVIAFIDFGMTGSHTKSIKKSLRDAFLAFIMRDARLLINALGRLGFIGERANRSAMEQSLAVLIEQYHGLTLADMHKIDMVELVQEVLQLFRGQPFHIPAQFAFTGRAVSTLAALSTELAPEFNFVEVAIPYAKAFLGLSLEDVEQGLYQVGRQLLDTGKVLLTLPRTLEQVLDEIKAGRIAINGRSQSSQHNSFVLLLMFVFSLLCGTLLMMNAHQLVASWFCFGLGSLVALRLLFKN</sequence>
<dbReference type="InterPro" id="IPR011009">
    <property type="entry name" value="Kinase-like_dom_sf"/>
</dbReference>
<dbReference type="Pfam" id="PF03109">
    <property type="entry name" value="ABC1"/>
    <property type="match status" value="1"/>
</dbReference>
<feature type="transmembrane region" description="Helical" evidence="2">
    <location>
        <begin position="12"/>
        <end position="29"/>
    </location>
</feature>
<dbReference type="Proteomes" id="UP000635565">
    <property type="component" value="Unassembled WGS sequence"/>
</dbReference>
<organism evidence="4 5">
    <name type="scientific">Dictyobacter formicarum</name>
    <dbReference type="NCBI Taxonomy" id="2778368"/>
    <lineage>
        <taxon>Bacteria</taxon>
        <taxon>Bacillati</taxon>
        <taxon>Chloroflexota</taxon>
        <taxon>Ktedonobacteria</taxon>
        <taxon>Ktedonobacterales</taxon>
        <taxon>Dictyobacteraceae</taxon>
        <taxon>Dictyobacter</taxon>
    </lineage>
</organism>
<evidence type="ECO:0000313" key="5">
    <source>
        <dbReference type="Proteomes" id="UP000635565"/>
    </source>
</evidence>
<keyword evidence="2" id="KW-0472">Membrane</keyword>
<gene>
    <name evidence="4" type="ORF">KSZ_75510</name>
</gene>
<accession>A0ABQ3VTI7</accession>
<comment type="similarity">
    <text evidence="1">Belongs to the protein kinase superfamily. ADCK protein kinase family.</text>
</comment>
<comment type="caution">
    <text evidence="4">The sequence shown here is derived from an EMBL/GenBank/DDBJ whole genome shotgun (WGS) entry which is preliminary data.</text>
</comment>
<dbReference type="PANTHER" id="PTHR10566">
    <property type="entry name" value="CHAPERONE-ACTIVITY OF BC1 COMPLEX CABC1 -RELATED"/>
    <property type="match status" value="1"/>
</dbReference>
<evidence type="ECO:0000259" key="3">
    <source>
        <dbReference type="PROSITE" id="PS50011"/>
    </source>
</evidence>
<keyword evidence="2" id="KW-0812">Transmembrane</keyword>
<feature type="transmembrane region" description="Helical" evidence="2">
    <location>
        <begin position="500"/>
        <end position="518"/>
    </location>
</feature>
<dbReference type="EMBL" id="BNJJ01000039">
    <property type="protein sequence ID" value="GHO89545.1"/>
    <property type="molecule type" value="Genomic_DNA"/>
</dbReference>
<protein>
    <recommendedName>
        <fullName evidence="3">Protein kinase domain-containing protein</fullName>
    </recommendedName>
</protein>
<dbReference type="CDD" id="cd05121">
    <property type="entry name" value="ABC1_ADCK3-like"/>
    <property type="match status" value="1"/>
</dbReference>
<dbReference type="InterPro" id="IPR050154">
    <property type="entry name" value="UbiB_kinase"/>
</dbReference>
<name>A0ABQ3VTI7_9CHLR</name>
<keyword evidence="2" id="KW-1133">Transmembrane helix</keyword>
<dbReference type="RefSeq" id="WP_201367113.1">
    <property type="nucleotide sequence ID" value="NZ_BNJJ01000039.1"/>
</dbReference>
<dbReference type="InterPro" id="IPR000719">
    <property type="entry name" value="Prot_kinase_dom"/>
</dbReference>
<dbReference type="PANTHER" id="PTHR10566:SF113">
    <property type="entry name" value="PROTEIN ACTIVITY OF BC1 COMPLEX KINASE 7, CHLOROPLASTIC"/>
    <property type="match status" value="1"/>
</dbReference>
<feature type="domain" description="Protein kinase" evidence="3">
    <location>
        <begin position="125"/>
        <end position="500"/>
    </location>
</feature>
<dbReference type="SUPFAM" id="SSF56112">
    <property type="entry name" value="Protein kinase-like (PK-like)"/>
    <property type="match status" value="1"/>
</dbReference>
<evidence type="ECO:0000256" key="2">
    <source>
        <dbReference type="SAM" id="Phobius"/>
    </source>
</evidence>
<feature type="transmembrane region" description="Helical" evidence="2">
    <location>
        <begin position="524"/>
        <end position="542"/>
    </location>
</feature>
<evidence type="ECO:0000256" key="1">
    <source>
        <dbReference type="ARBA" id="ARBA00009670"/>
    </source>
</evidence>
<evidence type="ECO:0000313" key="4">
    <source>
        <dbReference type="EMBL" id="GHO89545.1"/>
    </source>
</evidence>
<proteinExistence type="inferred from homology"/>